<dbReference type="PANTHER" id="PTHR12835">
    <property type="entry name" value="BIOTIN PROTEIN LIGASE"/>
    <property type="match status" value="1"/>
</dbReference>
<dbReference type="Pfam" id="PF03099">
    <property type="entry name" value="BPL_LplA_LipB"/>
    <property type="match status" value="1"/>
</dbReference>
<dbReference type="EC" id="6.3.4.15" evidence="3"/>
<organism evidence="3 4">
    <name type="scientific">Cyclobacterium plantarum</name>
    <dbReference type="NCBI Taxonomy" id="2716263"/>
    <lineage>
        <taxon>Bacteria</taxon>
        <taxon>Pseudomonadati</taxon>
        <taxon>Bacteroidota</taxon>
        <taxon>Cytophagia</taxon>
        <taxon>Cytophagales</taxon>
        <taxon>Cyclobacteriaceae</taxon>
        <taxon>Cyclobacterium</taxon>
    </lineage>
</organism>
<feature type="domain" description="BPL/LPL catalytic" evidence="2">
    <location>
        <begin position="10"/>
        <end position="188"/>
    </location>
</feature>
<proteinExistence type="predicted"/>
<keyword evidence="1 3" id="KW-0436">Ligase</keyword>
<dbReference type="PANTHER" id="PTHR12835:SF5">
    <property type="entry name" value="BIOTIN--PROTEIN LIGASE"/>
    <property type="match status" value="1"/>
</dbReference>
<dbReference type="RefSeq" id="WP_166148273.1">
    <property type="nucleotide sequence ID" value="NZ_JAANYN010000006.1"/>
</dbReference>
<dbReference type="NCBIfam" id="TIGR00121">
    <property type="entry name" value="birA_ligase"/>
    <property type="match status" value="1"/>
</dbReference>
<dbReference type="GO" id="GO:0004077">
    <property type="term" value="F:biotin--[biotin carboxyl-carrier protein] ligase activity"/>
    <property type="evidence" value="ECO:0007669"/>
    <property type="project" value="UniProtKB-EC"/>
</dbReference>
<dbReference type="PROSITE" id="PS51733">
    <property type="entry name" value="BPL_LPL_CATALYTIC"/>
    <property type="match status" value="1"/>
</dbReference>
<dbReference type="EMBL" id="JAANYN010000006">
    <property type="protein sequence ID" value="NHE58154.1"/>
    <property type="molecule type" value="Genomic_DNA"/>
</dbReference>
<protein>
    <submittedName>
        <fullName evidence="3">Biotin--[acetyl-CoA-carboxylase] ligase</fullName>
        <ecNumber evidence="3">6.3.4.15</ecNumber>
    </submittedName>
</protein>
<dbReference type="InterPro" id="IPR004143">
    <property type="entry name" value="BPL_LPL_catalytic"/>
</dbReference>
<dbReference type="Proteomes" id="UP000649799">
    <property type="component" value="Unassembled WGS sequence"/>
</dbReference>
<dbReference type="InterPro" id="IPR004408">
    <property type="entry name" value="Biotin_CoA_COase_ligase"/>
</dbReference>
<dbReference type="SUPFAM" id="SSF55681">
    <property type="entry name" value="Class II aaRS and biotin synthetases"/>
    <property type="match status" value="1"/>
</dbReference>
<keyword evidence="4" id="KW-1185">Reference proteome</keyword>
<sequence>MHKILANTIFLGKDLVNLTECHSTNSFAASMIKSGQFSEGTVIVAEVQTKGRGQRNNSWHAAPGLNLTFSIIFKPNYLHVDQQFDLNMAMAFGVLEVLQNIHPKIQIKWPNDFLDVNGNKLGGMLIENTISGNLFDTSIVGIGINVNQMEFPVENAISLAGITGKTFDLEWLLEQLLVSIEKQYLLLKNGSHQSIKDSYMDHLFRMGVWASYDDGEPFIGKILGVGPYGHLSIMKQNGKIQSYDFKQIKFI</sequence>
<dbReference type="CDD" id="cd16442">
    <property type="entry name" value="BPL"/>
    <property type="match status" value="1"/>
</dbReference>
<dbReference type="Gene3D" id="3.30.930.10">
    <property type="entry name" value="Bira Bifunctional Protein, Domain 2"/>
    <property type="match status" value="1"/>
</dbReference>
<gene>
    <name evidence="3" type="ORF">G9Q97_15185</name>
</gene>
<evidence type="ECO:0000313" key="3">
    <source>
        <dbReference type="EMBL" id="NHE58154.1"/>
    </source>
</evidence>
<comment type="caution">
    <text evidence="3">The sequence shown here is derived from an EMBL/GenBank/DDBJ whole genome shotgun (WGS) entry which is preliminary data.</text>
</comment>
<reference evidence="3 4" key="1">
    <citation type="submission" date="2020-03" db="EMBL/GenBank/DDBJ databases">
        <title>Cyclobacterium plantarum sp. nov., a marine bacterium isolated from a coastal-marine wetland.</title>
        <authorList>
            <person name="Sanchez-Porro C."/>
            <person name="Ventosa A."/>
            <person name="Amoozegar M."/>
        </authorList>
    </citation>
    <scope>NUCLEOTIDE SEQUENCE [LARGE SCALE GENOMIC DNA]</scope>
    <source>
        <strain evidence="3 4">GBPx2</strain>
    </source>
</reference>
<evidence type="ECO:0000313" key="4">
    <source>
        <dbReference type="Proteomes" id="UP000649799"/>
    </source>
</evidence>
<dbReference type="InterPro" id="IPR045864">
    <property type="entry name" value="aa-tRNA-synth_II/BPL/LPL"/>
</dbReference>
<evidence type="ECO:0000259" key="2">
    <source>
        <dbReference type="PROSITE" id="PS51733"/>
    </source>
</evidence>
<name>A0ABX0H8E4_9BACT</name>
<accession>A0ABX0H8E4</accession>
<evidence type="ECO:0000256" key="1">
    <source>
        <dbReference type="ARBA" id="ARBA00022598"/>
    </source>
</evidence>